<sequence>MGLRLLPYGAYNSIQDLDEYRQPVNPKTLTEIGALILDHGLDKTIGLGILHRHFLLQPGEVMVHTRRDGFSSECRPYIPDTVEVLSPHSWFLHGDNFEPFEYSQSAQQLVDILPKTFITRLRTIVGDHKLRSLTLVSRENWDEHDGEKVWVETLDENARSMLCHLIASEKIQSHLSIPTGWSFTRVLDGEVKPTVFKRCVLLNSGLHQRKDD</sequence>
<keyword evidence="2" id="KW-1185">Reference proteome</keyword>
<dbReference type="Proteomes" id="UP000809789">
    <property type="component" value="Unassembled WGS sequence"/>
</dbReference>
<evidence type="ECO:0000313" key="2">
    <source>
        <dbReference type="Proteomes" id="UP000809789"/>
    </source>
</evidence>
<organism evidence="1 2">
    <name type="scientific">Elsinoe batatas</name>
    <dbReference type="NCBI Taxonomy" id="2601811"/>
    <lineage>
        <taxon>Eukaryota</taxon>
        <taxon>Fungi</taxon>
        <taxon>Dikarya</taxon>
        <taxon>Ascomycota</taxon>
        <taxon>Pezizomycotina</taxon>
        <taxon>Dothideomycetes</taxon>
        <taxon>Dothideomycetidae</taxon>
        <taxon>Myriangiales</taxon>
        <taxon>Elsinoaceae</taxon>
        <taxon>Elsinoe</taxon>
    </lineage>
</organism>
<dbReference type="OrthoDB" id="3816339at2759"/>
<comment type="caution">
    <text evidence="1">The sequence shown here is derived from an EMBL/GenBank/DDBJ whole genome shotgun (WGS) entry which is preliminary data.</text>
</comment>
<dbReference type="AlphaFoldDB" id="A0A8K0KXH0"/>
<protein>
    <submittedName>
        <fullName evidence="1">Uncharacterized protein</fullName>
    </submittedName>
</protein>
<name>A0A8K0KXH0_9PEZI</name>
<evidence type="ECO:0000313" key="1">
    <source>
        <dbReference type="EMBL" id="KAG8625147.1"/>
    </source>
</evidence>
<dbReference type="EMBL" id="JAESVG020000008">
    <property type="protein sequence ID" value="KAG8625147.1"/>
    <property type="molecule type" value="Genomic_DNA"/>
</dbReference>
<gene>
    <name evidence="1" type="ORF">KVT40_006898</name>
</gene>
<reference evidence="1" key="1">
    <citation type="submission" date="2021-07" db="EMBL/GenBank/DDBJ databases">
        <title>Elsinoe batatas strain:CRI-CJ2 Genome sequencing and assembly.</title>
        <authorList>
            <person name="Huang L."/>
        </authorList>
    </citation>
    <scope>NUCLEOTIDE SEQUENCE</scope>
    <source>
        <strain evidence="1">CRI-CJ2</strain>
    </source>
</reference>
<accession>A0A8K0KXH0</accession>
<proteinExistence type="predicted"/>